<feature type="non-terminal residue" evidence="1">
    <location>
        <position position="1"/>
    </location>
</feature>
<organism evidence="1 2">
    <name type="scientific">Macrophomina phaseolina</name>
    <dbReference type="NCBI Taxonomy" id="35725"/>
    <lineage>
        <taxon>Eukaryota</taxon>
        <taxon>Fungi</taxon>
        <taxon>Dikarya</taxon>
        <taxon>Ascomycota</taxon>
        <taxon>Pezizomycotina</taxon>
        <taxon>Dothideomycetes</taxon>
        <taxon>Dothideomycetes incertae sedis</taxon>
        <taxon>Botryosphaeriales</taxon>
        <taxon>Botryosphaeriaceae</taxon>
        <taxon>Macrophomina</taxon>
    </lineage>
</organism>
<reference evidence="1 2" key="1">
    <citation type="journal article" date="2021" name="Nat. Commun.">
        <title>Genetic determinants of endophytism in the Arabidopsis root mycobiome.</title>
        <authorList>
            <person name="Mesny F."/>
            <person name="Miyauchi S."/>
            <person name="Thiergart T."/>
            <person name="Pickel B."/>
            <person name="Atanasova L."/>
            <person name="Karlsson M."/>
            <person name="Huettel B."/>
            <person name="Barry K.W."/>
            <person name="Haridas S."/>
            <person name="Chen C."/>
            <person name="Bauer D."/>
            <person name="Andreopoulos W."/>
            <person name="Pangilinan J."/>
            <person name="LaButti K."/>
            <person name="Riley R."/>
            <person name="Lipzen A."/>
            <person name="Clum A."/>
            <person name="Drula E."/>
            <person name="Henrissat B."/>
            <person name="Kohler A."/>
            <person name="Grigoriev I.V."/>
            <person name="Martin F.M."/>
            <person name="Hacquard S."/>
        </authorList>
    </citation>
    <scope>NUCLEOTIDE SEQUENCE [LARGE SCALE GENOMIC DNA]</scope>
    <source>
        <strain evidence="1 2">MPI-SDFR-AT-0080</strain>
    </source>
</reference>
<keyword evidence="2" id="KW-1185">Reference proteome</keyword>
<comment type="caution">
    <text evidence="1">The sequence shown here is derived from an EMBL/GenBank/DDBJ whole genome shotgun (WGS) entry which is preliminary data.</text>
</comment>
<protein>
    <submittedName>
        <fullName evidence="1">Uncharacterized protein</fullName>
    </submittedName>
</protein>
<evidence type="ECO:0000313" key="2">
    <source>
        <dbReference type="Proteomes" id="UP000774617"/>
    </source>
</evidence>
<dbReference type="Proteomes" id="UP000774617">
    <property type="component" value="Unassembled WGS sequence"/>
</dbReference>
<evidence type="ECO:0000313" key="1">
    <source>
        <dbReference type="EMBL" id="KAH7033998.1"/>
    </source>
</evidence>
<feature type="non-terminal residue" evidence="1">
    <location>
        <position position="173"/>
    </location>
</feature>
<proteinExistence type="predicted"/>
<gene>
    <name evidence="1" type="ORF">B0J12DRAFT_679663</name>
</gene>
<dbReference type="EMBL" id="JAGTJR010000038">
    <property type="protein sequence ID" value="KAH7033998.1"/>
    <property type="molecule type" value="Genomic_DNA"/>
</dbReference>
<accession>A0ABQ8FXT3</accession>
<sequence>IEDIRRQLGRWKGRCVICEVQEQPSNHALERCRVRAGEIAHEFRSNVEARLGRMRSSGCYVCRAPREVCNRWVRDDRAVGRMKQRAHVERCDYEGVMLGAVVGIAYAVDEVGNEWLQRLEGHEGVVGVREGQVKELAGYLKKARVIDGCESNNLTREFWWITRRVEGYIGGGC</sequence>
<name>A0ABQ8FXT3_9PEZI</name>